<keyword evidence="5" id="KW-0805">Transcription regulation</keyword>
<evidence type="ECO:0000256" key="5">
    <source>
        <dbReference type="ARBA" id="ARBA00023015"/>
    </source>
</evidence>
<evidence type="ECO:0000256" key="9">
    <source>
        <dbReference type="SAM" id="MobiDB-lite"/>
    </source>
</evidence>
<dbReference type="InterPro" id="IPR036236">
    <property type="entry name" value="Znf_C2H2_sf"/>
</dbReference>
<evidence type="ECO:0000256" key="4">
    <source>
        <dbReference type="ARBA" id="ARBA00022833"/>
    </source>
</evidence>
<organism evidence="11 12">
    <name type="scientific">Canna indica</name>
    <name type="common">Indian-shot</name>
    <dbReference type="NCBI Taxonomy" id="4628"/>
    <lineage>
        <taxon>Eukaryota</taxon>
        <taxon>Viridiplantae</taxon>
        <taxon>Streptophyta</taxon>
        <taxon>Embryophyta</taxon>
        <taxon>Tracheophyta</taxon>
        <taxon>Spermatophyta</taxon>
        <taxon>Magnoliopsida</taxon>
        <taxon>Liliopsida</taxon>
        <taxon>Zingiberales</taxon>
        <taxon>Cannaceae</taxon>
        <taxon>Canna</taxon>
    </lineage>
</organism>
<gene>
    <name evidence="11" type="ORF">Cni_G18643</name>
</gene>
<feature type="region of interest" description="Disordered" evidence="9">
    <location>
        <begin position="200"/>
        <end position="235"/>
    </location>
</feature>
<proteinExistence type="predicted"/>
<protein>
    <submittedName>
        <fullName evidence="11">Transcriptional regulator SUPERMAN-like</fullName>
    </submittedName>
</protein>
<dbReference type="PANTHER" id="PTHR45801">
    <property type="entry name" value="OS07G0101800 PROTEIN"/>
    <property type="match status" value="1"/>
</dbReference>
<dbReference type="Pfam" id="PF13912">
    <property type="entry name" value="zf-C2H2_6"/>
    <property type="match status" value="1"/>
</dbReference>
<dbReference type="Gene3D" id="3.30.160.60">
    <property type="entry name" value="Classic Zinc Finger"/>
    <property type="match status" value="1"/>
</dbReference>
<name>A0AAQ3KL33_9LILI</name>
<comment type="subcellular location">
    <subcellularLocation>
        <location evidence="1">Nucleus</location>
    </subcellularLocation>
</comment>
<evidence type="ECO:0000313" key="11">
    <source>
        <dbReference type="EMBL" id="WOL09890.1"/>
    </source>
</evidence>
<evidence type="ECO:0000256" key="1">
    <source>
        <dbReference type="ARBA" id="ARBA00004123"/>
    </source>
</evidence>
<dbReference type="GO" id="GO:0008270">
    <property type="term" value="F:zinc ion binding"/>
    <property type="evidence" value="ECO:0007669"/>
    <property type="project" value="UniProtKB-KW"/>
</dbReference>
<dbReference type="SUPFAM" id="SSF57667">
    <property type="entry name" value="beta-beta-alpha zinc fingers"/>
    <property type="match status" value="1"/>
</dbReference>
<dbReference type="AlphaFoldDB" id="A0AAQ3KL33"/>
<evidence type="ECO:0000256" key="6">
    <source>
        <dbReference type="ARBA" id="ARBA00023163"/>
    </source>
</evidence>
<reference evidence="11 12" key="1">
    <citation type="submission" date="2023-10" db="EMBL/GenBank/DDBJ databases">
        <title>Chromosome-scale genome assembly provides insights into flower coloration mechanisms of Canna indica.</title>
        <authorList>
            <person name="Li C."/>
        </authorList>
    </citation>
    <scope>NUCLEOTIDE SEQUENCE [LARGE SCALE GENOMIC DNA]</scope>
    <source>
        <tissue evidence="11">Flower</tissue>
    </source>
</reference>
<dbReference type="InterPro" id="IPR013087">
    <property type="entry name" value="Znf_C2H2_type"/>
</dbReference>
<dbReference type="PROSITE" id="PS50157">
    <property type="entry name" value="ZINC_FINGER_C2H2_2"/>
    <property type="match status" value="1"/>
</dbReference>
<evidence type="ECO:0000256" key="3">
    <source>
        <dbReference type="ARBA" id="ARBA00022771"/>
    </source>
</evidence>
<dbReference type="InterPro" id="IPR052426">
    <property type="entry name" value="Plant_dev_regulator"/>
</dbReference>
<evidence type="ECO:0000259" key="10">
    <source>
        <dbReference type="PROSITE" id="PS50157"/>
    </source>
</evidence>
<dbReference type="SMART" id="SM00355">
    <property type="entry name" value="ZnF_C2H2"/>
    <property type="match status" value="1"/>
</dbReference>
<keyword evidence="4" id="KW-0862">Zinc</keyword>
<sequence>MDGLTSPPVELRHVSVACYKSLSQRLHLAHVFGWAGACDMREEEGEAVSWSLNAVPIPLTCRAEEGEVWEKGLMEGGGLKSGKEYKVAADVGDPNLRNAALFQQQTFAAPYHDYTAPSWEYSTMEKDDSCSTRDKGKEMWMSCKQLGRGGPFCSDGSSFLGGFSWPQRSYTCSFCKREFKSAQALGGHMNVHRREKARLREYSPPPPPFGPRPVLNPNPNPNLGRSSPIPNLNMPPPLNAAESDCLEAVPAVICKPPLVRLTPSSAPTAMGEDLKAMDEPVLKSRRLAVNLDLEIGFFGDHGEGLDLELRLGYT</sequence>
<keyword evidence="7" id="KW-0539">Nucleus</keyword>
<keyword evidence="12" id="KW-1185">Reference proteome</keyword>
<dbReference type="GO" id="GO:0005634">
    <property type="term" value="C:nucleus"/>
    <property type="evidence" value="ECO:0007669"/>
    <property type="project" value="UniProtKB-SubCell"/>
</dbReference>
<evidence type="ECO:0000313" key="12">
    <source>
        <dbReference type="Proteomes" id="UP001327560"/>
    </source>
</evidence>
<keyword evidence="2" id="KW-0479">Metal-binding</keyword>
<feature type="compositionally biased region" description="Low complexity" evidence="9">
    <location>
        <begin position="221"/>
        <end position="232"/>
    </location>
</feature>
<dbReference type="PANTHER" id="PTHR45801:SF110">
    <property type="entry name" value="TRANSCRIPTIONAL REGULATOR SUPERMAN"/>
    <property type="match status" value="1"/>
</dbReference>
<dbReference type="PROSITE" id="PS00028">
    <property type="entry name" value="ZINC_FINGER_C2H2_1"/>
    <property type="match status" value="1"/>
</dbReference>
<accession>A0AAQ3KL33</accession>
<dbReference type="Proteomes" id="UP001327560">
    <property type="component" value="Chromosome 6"/>
</dbReference>
<evidence type="ECO:0000256" key="2">
    <source>
        <dbReference type="ARBA" id="ARBA00022723"/>
    </source>
</evidence>
<keyword evidence="3 8" id="KW-0863">Zinc-finger</keyword>
<evidence type="ECO:0000256" key="8">
    <source>
        <dbReference type="PROSITE-ProRule" id="PRU00042"/>
    </source>
</evidence>
<dbReference type="EMBL" id="CP136895">
    <property type="protein sequence ID" value="WOL09890.1"/>
    <property type="molecule type" value="Genomic_DNA"/>
</dbReference>
<evidence type="ECO:0000256" key="7">
    <source>
        <dbReference type="ARBA" id="ARBA00023242"/>
    </source>
</evidence>
<feature type="compositionally biased region" description="Pro residues" evidence="9">
    <location>
        <begin position="203"/>
        <end position="220"/>
    </location>
</feature>
<keyword evidence="6" id="KW-0804">Transcription</keyword>
<feature type="domain" description="C2H2-type" evidence="10">
    <location>
        <begin position="170"/>
        <end position="197"/>
    </location>
</feature>